<feature type="transmembrane region" description="Helical" evidence="8">
    <location>
        <begin position="65"/>
        <end position="85"/>
    </location>
</feature>
<dbReference type="EMBL" id="WBJX01000003">
    <property type="protein sequence ID" value="KAB1637681.1"/>
    <property type="molecule type" value="Genomic_DNA"/>
</dbReference>
<evidence type="ECO:0000256" key="6">
    <source>
        <dbReference type="ARBA" id="ARBA00023136"/>
    </source>
</evidence>
<evidence type="ECO:0000256" key="7">
    <source>
        <dbReference type="ARBA" id="ARBA00043987"/>
    </source>
</evidence>
<feature type="transmembrane region" description="Helical" evidence="8">
    <location>
        <begin position="367"/>
        <end position="387"/>
    </location>
</feature>
<evidence type="ECO:0000313" key="9">
    <source>
        <dbReference type="EMBL" id="KAB1637681.1"/>
    </source>
</evidence>
<accession>A0A7J5B174</accession>
<feature type="transmembrane region" description="Helical" evidence="8">
    <location>
        <begin position="194"/>
        <end position="214"/>
    </location>
</feature>
<keyword evidence="4 8" id="KW-0812">Transmembrane</keyword>
<keyword evidence="5 8" id="KW-1133">Transmembrane helix</keyword>
<keyword evidence="3" id="KW-0808">Transferase</keyword>
<evidence type="ECO:0008006" key="11">
    <source>
        <dbReference type="Google" id="ProtNLM"/>
    </source>
</evidence>
<dbReference type="AlphaFoldDB" id="A0A7J5B174"/>
<dbReference type="InterPro" id="IPR049829">
    <property type="entry name" value="MptA/B-like"/>
</dbReference>
<feature type="transmembrane region" description="Helical" evidence="8">
    <location>
        <begin position="262"/>
        <end position="288"/>
    </location>
</feature>
<feature type="transmembrane region" description="Helical" evidence="8">
    <location>
        <begin position="308"/>
        <end position="328"/>
    </location>
</feature>
<dbReference type="GO" id="GO:0016020">
    <property type="term" value="C:membrane"/>
    <property type="evidence" value="ECO:0007669"/>
    <property type="project" value="UniProtKB-SubCell"/>
</dbReference>
<dbReference type="GO" id="GO:0016757">
    <property type="term" value="F:glycosyltransferase activity"/>
    <property type="evidence" value="ECO:0007669"/>
    <property type="project" value="UniProtKB-KW"/>
</dbReference>
<comment type="subcellular location">
    <subcellularLocation>
        <location evidence="1">Membrane</location>
        <topology evidence="1">Multi-pass membrane protein</topology>
    </subcellularLocation>
</comment>
<name>A0A7J5B174_9MICO</name>
<feature type="transmembrane region" description="Helical" evidence="8">
    <location>
        <begin position="464"/>
        <end position="482"/>
    </location>
</feature>
<evidence type="ECO:0000256" key="1">
    <source>
        <dbReference type="ARBA" id="ARBA00004141"/>
    </source>
</evidence>
<feature type="transmembrane region" description="Helical" evidence="8">
    <location>
        <begin position="106"/>
        <end position="129"/>
    </location>
</feature>
<gene>
    <name evidence="9" type="ORF">F8O03_10730</name>
</gene>
<dbReference type="NCBIfam" id="NF038066">
    <property type="entry name" value="MptB"/>
    <property type="match status" value="1"/>
</dbReference>
<proteinExistence type="inferred from homology"/>
<evidence type="ECO:0000256" key="2">
    <source>
        <dbReference type="ARBA" id="ARBA00022676"/>
    </source>
</evidence>
<keyword evidence="10" id="KW-1185">Reference proteome</keyword>
<protein>
    <recommendedName>
        <fullName evidence="11">DUF2029 domain-containing protein</fullName>
    </recommendedName>
</protein>
<dbReference type="RefSeq" id="WP_151423871.1">
    <property type="nucleotide sequence ID" value="NZ_CANKVH010000006.1"/>
</dbReference>
<dbReference type="Proteomes" id="UP000490386">
    <property type="component" value="Unassembled WGS sequence"/>
</dbReference>
<keyword evidence="2" id="KW-0328">Glycosyltransferase</keyword>
<sequence>MPQQVHRSATEREPRRFPLTVSPTLLGLIGSLCILVGSFGAGWIGDGLGLREWFPIAFLRSSPDLTRLCTMLLIVGGFLLLIAWLRFRSSVSDNDASLRRVIRTSIIWALPLLICVPVFSRDMFSYVAVGRLMAAGIDPYQHGVNEIAGWYSLGVDPFWSSTESPYGPLFIAVAAVFSWLGAQTPEYALFLNRLAATAGAVLMVVAFLKIAALRGRSRAFVAWMIAANPLTLLLFIASGHNDGLMLAGMGFGLLSALKGRRILAVVWIALAVAIKPIALIALPIVALVGRPSTLPLSDRVKSWALHGALAIGLVGALGLVLGLGFGWVTALTVPGAIQHWYSPLTLMVGTVRGLAELVGLDPFVFEVILKVIAFSIAGLVASWLVITKRPIDPVLRLVLCTAVIVAASTAIHPWYVMWILPFAAVAGPWRRGQEHLAVLATIFFTTVTLAEPTDSFFEGPYTRIVVASITVLFALSVLVWWWRANNVSGRAVVIAVPYGQVLVDRIVARRERRLQQRTESAL</sequence>
<feature type="transmembrane region" description="Helical" evidence="8">
    <location>
        <begin position="21"/>
        <end position="45"/>
    </location>
</feature>
<comment type="similarity">
    <text evidence="7">Belongs to the MptA/B family.</text>
</comment>
<keyword evidence="6 8" id="KW-0472">Membrane</keyword>
<organism evidence="9 10">
    <name type="scientific">Pseudoclavibacter terrae</name>
    <dbReference type="NCBI Taxonomy" id="1530195"/>
    <lineage>
        <taxon>Bacteria</taxon>
        <taxon>Bacillati</taxon>
        <taxon>Actinomycetota</taxon>
        <taxon>Actinomycetes</taxon>
        <taxon>Micrococcales</taxon>
        <taxon>Microbacteriaceae</taxon>
        <taxon>Pseudoclavibacter</taxon>
    </lineage>
</organism>
<evidence type="ECO:0000256" key="3">
    <source>
        <dbReference type="ARBA" id="ARBA00022679"/>
    </source>
</evidence>
<dbReference type="OrthoDB" id="5242303at2"/>
<evidence type="ECO:0000313" key="10">
    <source>
        <dbReference type="Proteomes" id="UP000490386"/>
    </source>
</evidence>
<comment type="caution">
    <text evidence="9">The sequence shown here is derived from an EMBL/GenBank/DDBJ whole genome shotgun (WGS) entry which is preliminary data.</text>
</comment>
<evidence type="ECO:0000256" key="5">
    <source>
        <dbReference type="ARBA" id="ARBA00022989"/>
    </source>
</evidence>
<evidence type="ECO:0000256" key="4">
    <source>
        <dbReference type="ARBA" id="ARBA00022692"/>
    </source>
</evidence>
<feature type="transmembrane region" description="Helical" evidence="8">
    <location>
        <begin position="220"/>
        <end position="241"/>
    </location>
</feature>
<reference evidence="9 10" key="1">
    <citation type="submission" date="2019-09" db="EMBL/GenBank/DDBJ databases">
        <title>Phylogeny of genus Pseudoclavibacter and closely related genus.</title>
        <authorList>
            <person name="Li Y."/>
        </authorList>
    </citation>
    <scope>NUCLEOTIDE SEQUENCE [LARGE SCALE GENOMIC DNA]</scope>
    <source>
        <strain evidence="9 10">THG-MD12</strain>
    </source>
</reference>
<feature type="transmembrane region" description="Helical" evidence="8">
    <location>
        <begin position="394"/>
        <end position="415"/>
    </location>
</feature>
<dbReference type="Pfam" id="PF26314">
    <property type="entry name" value="MptA_B_family"/>
    <property type="match status" value="1"/>
</dbReference>
<evidence type="ECO:0000256" key="8">
    <source>
        <dbReference type="SAM" id="Phobius"/>
    </source>
</evidence>